<comment type="caution">
    <text evidence="1">The sequence shown here is derived from an EMBL/GenBank/DDBJ whole genome shotgun (WGS) entry which is preliminary data.</text>
</comment>
<proteinExistence type="predicted"/>
<sequence length="59" mass="6802">MNYSEDIERYLVDLWHPGMLPGEQELVEEAPDGRQGPVFKLTGWRGAGWRIVFLDEPAE</sequence>
<gene>
    <name evidence="1" type="ORF">ACFSDX_17475</name>
</gene>
<name>A0ABW4QXX3_9BACT</name>
<dbReference type="EMBL" id="JBHUFD010000006">
    <property type="protein sequence ID" value="MFD1874239.1"/>
    <property type="molecule type" value="Genomic_DNA"/>
</dbReference>
<evidence type="ECO:0000313" key="1">
    <source>
        <dbReference type="EMBL" id="MFD1874239.1"/>
    </source>
</evidence>
<dbReference type="Proteomes" id="UP001597197">
    <property type="component" value="Unassembled WGS sequence"/>
</dbReference>
<keyword evidence="2" id="KW-1185">Reference proteome</keyword>
<reference evidence="2" key="1">
    <citation type="journal article" date="2019" name="Int. J. Syst. Evol. Microbiol.">
        <title>The Global Catalogue of Microorganisms (GCM) 10K type strain sequencing project: providing services to taxonomists for standard genome sequencing and annotation.</title>
        <authorList>
            <consortium name="The Broad Institute Genomics Platform"/>
            <consortium name="The Broad Institute Genome Sequencing Center for Infectious Disease"/>
            <person name="Wu L."/>
            <person name="Ma J."/>
        </authorList>
    </citation>
    <scope>NUCLEOTIDE SEQUENCE [LARGE SCALE GENOMIC DNA]</scope>
    <source>
        <strain evidence="2">CGMCC 1.15795</strain>
    </source>
</reference>
<accession>A0ABW4QXX3</accession>
<dbReference type="RefSeq" id="WP_382315859.1">
    <property type="nucleotide sequence ID" value="NZ_JBHUFD010000006.1"/>
</dbReference>
<evidence type="ECO:0000313" key="2">
    <source>
        <dbReference type="Proteomes" id="UP001597197"/>
    </source>
</evidence>
<organism evidence="1 2">
    <name type="scientific">Hymenobacter bucti</name>
    <dbReference type="NCBI Taxonomy" id="1844114"/>
    <lineage>
        <taxon>Bacteria</taxon>
        <taxon>Pseudomonadati</taxon>
        <taxon>Bacteroidota</taxon>
        <taxon>Cytophagia</taxon>
        <taxon>Cytophagales</taxon>
        <taxon>Hymenobacteraceae</taxon>
        <taxon>Hymenobacter</taxon>
    </lineage>
</organism>
<protein>
    <submittedName>
        <fullName evidence="1">Uncharacterized protein</fullName>
    </submittedName>
</protein>